<gene>
    <name evidence="1" type="ORF">PPTG_21112</name>
</gene>
<name>W2RAD3_PHYN3</name>
<dbReference type="VEuPathDB" id="FungiDB:PPTG_21112"/>
<reference evidence="2" key="1">
    <citation type="submission" date="2011-12" db="EMBL/GenBank/DDBJ databases">
        <authorList>
            <consortium name="The Broad Institute Genome Sequencing Platform"/>
            <person name="Russ C."/>
            <person name="Tyler B."/>
            <person name="Panabieres F."/>
            <person name="Shan W."/>
            <person name="Tripathy S."/>
            <person name="Grunwald N."/>
            <person name="Machado M."/>
            <person name="Young S.K."/>
            <person name="Zeng Q."/>
            <person name="Gargeya S."/>
            <person name="Fitzgerald M."/>
            <person name="Haas B."/>
            <person name="Abouelleil A."/>
            <person name="Alvarado L."/>
            <person name="Arachchi H.M."/>
            <person name="Berlin A."/>
            <person name="Chapman S.B."/>
            <person name="Gearin G."/>
            <person name="Goldberg J."/>
            <person name="Griggs A."/>
            <person name="Gujja S."/>
            <person name="Hansen M."/>
            <person name="Heiman D."/>
            <person name="Howarth C."/>
            <person name="Larimer J."/>
            <person name="Lui A."/>
            <person name="MacDonald P.J.P."/>
            <person name="McCowen C."/>
            <person name="Montmayeur A."/>
            <person name="Murphy C."/>
            <person name="Neiman D."/>
            <person name="Pearson M."/>
            <person name="Priest M."/>
            <person name="Roberts A."/>
            <person name="Saif S."/>
            <person name="Shea T."/>
            <person name="Sisk P."/>
            <person name="Stolte C."/>
            <person name="Sykes S."/>
            <person name="Wortman J."/>
            <person name="Nusbaum C."/>
            <person name="Birren B."/>
        </authorList>
    </citation>
    <scope>NUCLEOTIDE SEQUENCE [LARGE SCALE GENOMIC DNA]</scope>
    <source>
        <strain evidence="2">INRA-310</strain>
    </source>
</reference>
<dbReference type="Proteomes" id="UP000018817">
    <property type="component" value="Unassembled WGS sequence"/>
</dbReference>
<evidence type="ECO:0000313" key="2">
    <source>
        <dbReference type="Proteomes" id="UP000018817"/>
    </source>
</evidence>
<dbReference type="AlphaFoldDB" id="W2RAD3"/>
<protein>
    <submittedName>
        <fullName evidence="1">Uncharacterized protein</fullName>
    </submittedName>
</protein>
<reference evidence="1 2" key="2">
    <citation type="submission" date="2013-11" db="EMBL/GenBank/DDBJ databases">
        <title>The Genome Sequence of Phytophthora parasitica INRA-310.</title>
        <authorList>
            <consortium name="The Broad Institute Genomics Platform"/>
            <person name="Russ C."/>
            <person name="Tyler B."/>
            <person name="Panabieres F."/>
            <person name="Shan W."/>
            <person name="Tripathy S."/>
            <person name="Grunwald N."/>
            <person name="Machado M."/>
            <person name="Johnson C.S."/>
            <person name="Arredondo F."/>
            <person name="Hong C."/>
            <person name="Coffey M."/>
            <person name="Young S.K."/>
            <person name="Zeng Q."/>
            <person name="Gargeya S."/>
            <person name="Fitzgerald M."/>
            <person name="Abouelleil A."/>
            <person name="Alvarado L."/>
            <person name="Chapman S.B."/>
            <person name="Gainer-Dewar J."/>
            <person name="Goldberg J."/>
            <person name="Griggs A."/>
            <person name="Gujja S."/>
            <person name="Hansen M."/>
            <person name="Howarth C."/>
            <person name="Imamovic A."/>
            <person name="Ireland A."/>
            <person name="Larimer J."/>
            <person name="McCowan C."/>
            <person name="Murphy C."/>
            <person name="Pearson M."/>
            <person name="Poon T.W."/>
            <person name="Priest M."/>
            <person name="Roberts A."/>
            <person name="Saif S."/>
            <person name="Shea T."/>
            <person name="Sykes S."/>
            <person name="Wortman J."/>
            <person name="Nusbaum C."/>
            <person name="Birren B."/>
        </authorList>
    </citation>
    <scope>NUCLEOTIDE SEQUENCE [LARGE SCALE GENOMIC DNA]</scope>
    <source>
        <strain evidence="1 2">INRA-310</strain>
    </source>
</reference>
<organism evidence="1 2">
    <name type="scientific">Phytophthora nicotianae (strain INRA-310)</name>
    <name type="common">Phytophthora parasitica</name>
    <dbReference type="NCBI Taxonomy" id="761204"/>
    <lineage>
        <taxon>Eukaryota</taxon>
        <taxon>Sar</taxon>
        <taxon>Stramenopiles</taxon>
        <taxon>Oomycota</taxon>
        <taxon>Peronosporomycetes</taxon>
        <taxon>Peronosporales</taxon>
        <taxon>Peronosporaceae</taxon>
        <taxon>Phytophthora</taxon>
    </lineage>
</organism>
<accession>W2RAD3</accession>
<evidence type="ECO:0000313" key="1">
    <source>
        <dbReference type="EMBL" id="ETN21669.1"/>
    </source>
</evidence>
<dbReference type="EMBL" id="KI669563">
    <property type="protein sequence ID" value="ETN21669.1"/>
    <property type="molecule type" value="Genomic_DNA"/>
</dbReference>
<dbReference type="GeneID" id="20189711"/>
<dbReference type="RefSeq" id="XP_008893813.1">
    <property type="nucleotide sequence ID" value="XM_008895565.1"/>
</dbReference>
<sequence length="31" mass="3626">MCCLSRRASLLSRRLAQKTTSLGRLWTYRPT</sequence>
<proteinExistence type="predicted"/>